<name>A0A1M6UGH2_9FIRM</name>
<evidence type="ECO:0000256" key="1">
    <source>
        <dbReference type="SAM" id="Phobius"/>
    </source>
</evidence>
<keyword evidence="3" id="KW-1185">Reference proteome</keyword>
<keyword evidence="1" id="KW-0812">Transmembrane</keyword>
<evidence type="ECO:0000313" key="3">
    <source>
        <dbReference type="Proteomes" id="UP000183975"/>
    </source>
</evidence>
<dbReference type="EMBL" id="FRAH01000039">
    <property type="protein sequence ID" value="SHK68243.1"/>
    <property type="molecule type" value="Genomic_DNA"/>
</dbReference>
<dbReference type="AlphaFoldDB" id="A0A1M6UGH2"/>
<dbReference type="Pfam" id="PF09512">
    <property type="entry name" value="ThiW"/>
    <property type="match status" value="1"/>
</dbReference>
<dbReference type="OrthoDB" id="5516776at2"/>
<dbReference type="RefSeq" id="WP_072851680.1">
    <property type="nucleotide sequence ID" value="NZ_FRAH01000039.1"/>
</dbReference>
<feature type="transmembrane region" description="Helical" evidence="1">
    <location>
        <begin position="43"/>
        <end position="64"/>
    </location>
</feature>
<feature type="transmembrane region" description="Helical" evidence="1">
    <location>
        <begin position="96"/>
        <end position="119"/>
    </location>
</feature>
<evidence type="ECO:0000313" key="2">
    <source>
        <dbReference type="EMBL" id="SHK68243.1"/>
    </source>
</evidence>
<feature type="transmembrane region" description="Helical" evidence="1">
    <location>
        <begin position="131"/>
        <end position="155"/>
    </location>
</feature>
<reference evidence="2 3" key="1">
    <citation type="submission" date="2016-11" db="EMBL/GenBank/DDBJ databases">
        <authorList>
            <person name="Jaros S."/>
            <person name="Januszkiewicz K."/>
            <person name="Wedrychowicz H."/>
        </authorList>
    </citation>
    <scope>NUCLEOTIDE SEQUENCE [LARGE SCALE GENOMIC DNA]</scope>
    <source>
        <strain evidence="2 3">DSM 14214</strain>
    </source>
</reference>
<dbReference type="InterPro" id="IPR012652">
    <property type="entry name" value="ThiW"/>
</dbReference>
<dbReference type="PIRSF" id="PIRSF024534">
    <property type="entry name" value="ThiW"/>
    <property type="match status" value="1"/>
</dbReference>
<dbReference type="Proteomes" id="UP000183975">
    <property type="component" value="Unassembled WGS sequence"/>
</dbReference>
<sequence length="171" mass="18646">MGGNKDNHVLKMVLTAIFAGMGFALSSVVWFPNMAPFQHFINVLAAVFVGPYWGFLAALITGILRMMTGRTALAVIGAVIGAFLSGFLYRKSGHKLYMAVIGEIFGTGILSAFAAYPVMKYIYGMDLQTPWVYVPAFVPSSAMGAFLAVLVITLLKRSGMFARMMEKLNRK</sequence>
<organism evidence="2 3">
    <name type="scientific">Anaerotignum lactatifermentans DSM 14214</name>
    <dbReference type="NCBI Taxonomy" id="1121323"/>
    <lineage>
        <taxon>Bacteria</taxon>
        <taxon>Bacillati</taxon>
        <taxon>Bacillota</taxon>
        <taxon>Clostridia</taxon>
        <taxon>Lachnospirales</taxon>
        <taxon>Anaerotignaceae</taxon>
        <taxon>Anaerotignum</taxon>
    </lineage>
</organism>
<protein>
    <submittedName>
        <fullName evidence="2">Energy coupling factor transporter S component ThiW</fullName>
    </submittedName>
</protein>
<keyword evidence="1" id="KW-0472">Membrane</keyword>
<proteinExistence type="predicted"/>
<dbReference type="Gene3D" id="1.10.1760.20">
    <property type="match status" value="1"/>
</dbReference>
<feature type="transmembrane region" description="Helical" evidence="1">
    <location>
        <begin position="70"/>
        <end position="89"/>
    </location>
</feature>
<dbReference type="GeneID" id="78177653"/>
<accession>A0A1M6UGH2</accession>
<feature type="transmembrane region" description="Helical" evidence="1">
    <location>
        <begin position="12"/>
        <end position="31"/>
    </location>
</feature>
<keyword evidence="1" id="KW-1133">Transmembrane helix</keyword>
<dbReference type="NCBIfam" id="TIGR02359">
    <property type="entry name" value="thiW"/>
    <property type="match status" value="1"/>
</dbReference>
<gene>
    <name evidence="2" type="ORF">SAMN02745138_02155</name>
</gene>